<dbReference type="InterPro" id="IPR003594">
    <property type="entry name" value="HATPase_dom"/>
</dbReference>
<evidence type="ECO:0000313" key="10">
    <source>
        <dbReference type="EMBL" id="SMH71637.1"/>
    </source>
</evidence>
<dbReference type="AlphaFoldDB" id="A0A2H1FFV6"/>
<gene>
    <name evidence="10" type="ORF">NCS_11449</name>
</gene>
<keyword evidence="4 10" id="KW-0418">Kinase</keyword>
<sequence>MYTTGRYMVTKNENESYDYKEEDLNILLERYEKMSEKYRNLYDNSPDLYRTINIDGIILDCNKTYASKLGYSKEDIIGKTIFEHVAENSQKLLQDAYDTWKTTGVVSSREIWLRRKDQTIFPVLLSATSLYGNDGTLVGSNTTIKDMTEIYNAKKEIEEHKLKNLNAIGDLSARISHDFRNPISIIRNSLELMKIQNHDLSEKNKNHVLMMERAIARISHQLEEVLDYVLPRPLDLQTHSLCNIVEAAISKIDFGKVVLSVPKEDHVIVCDGAKIEIVLTNLILNAVQAMEKKGNIFVRINDMTDSITIGVEDTGPGIPKHLIEKMFEPLFTTRQIGTGLGLVSCKSIIEKHGGTINISTQTGKGTTFTIKLPKFQPLKTPIHSGSY</sequence>
<feature type="domain" description="PAC" evidence="9">
    <location>
        <begin position="107"/>
        <end position="159"/>
    </location>
</feature>
<dbReference type="GO" id="GO:0000155">
    <property type="term" value="F:phosphorelay sensor kinase activity"/>
    <property type="evidence" value="ECO:0007669"/>
    <property type="project" value="InterPro"/>
</dbReference>
<dbReference type="InterPro" id="IPR036890">
    <property type="entry name" value="HATPase_C_sf"/>
</dbReference>
<accession>A0A2H1FFV6</accession>
<keyword evidence="5" id="KW-0067">ATP-binding</keyword>
<dbReference type="Proteomes" id="UP000230607">
    <property type="component" value="Chromosome 1"/>
</dbReference>
<dbReference type="InterPro" id="IPR000014">
    <property type="entry name" value="PAS"/>
</dbReference>
<organism evidence="10 11">
    <name type="scientific">Candidatus Nitrosotalea okcheonensis</name>
    <dbReference type="NCBI Taxonomy" id="1903276"/>
    <lineage>
        <taxon>Archaea</taxon>
        <taxon>Nitrososphaerota</taxon>
        <taxon>Nitrososphaeria</taxon>
        <taxon>Nitrosotaleales</taxon>
        <taxon>Nitrosotaleaceae</taxon>
        <taxon>Nitrosotalea</taxon>
    </lineage>
</organism>
<dbReference type="SMART" id="SM00091">
    <property type="entry name" value="PAS"/>
    <property type="match status" value="1"/>
</dbReference>
<protein>
    <submittedName>
        <fullName evidence="10">Signal transduction histidine kinase</fullName>
    </submittedName>
</protein>
<dbReference type="SUPFAM" id="SSF47384">
    <property type="entry name" value="Homodimeric domain of signal transducing histidine kinase"/>
    <property type="match status" value="1"/>
</dbReference>
<evidence type="ECO:0000313" key="11">
    <source>
        <dbReference type="Proteomes" id="UP000230607"/>
    </source>
</evidence>
<keyword evidence="6" id="KW-0902">Two-component regulatory system</keyword>
<evidence type="ECO:0000256" key="2">
    <source>
        <dbReference type="ARBA" id="ARBA00022679"/>
    </source>
</evidence>
<dbReference type="PANTHER" id="PTHR43065">
    <property type="entry name" value="SENSOR HISTIDINE KINASE"/>
    <property type="match status" value="1"/>
</dbReference>
<dbReference type="GO" id="GO:0005524">
    <property type="term" value="F:ATP binding"/>
    <property type="evidence" value="ECO:0007669"/>
    <property type="project" value="UniProtKB-KW"/>
</dbReference>
<dbReference type="Gene3D" id="1.10.287.130">
    <property type="match status" value="1"/>
</dbReference>
<keyword evidence="3" id="KW-0547">Nucleotide-binding</keyword>
<dbReference type="Pfam" id="PF00512">
    <property type="entry name" value="HisKA"/>
    <property type="match status" value="1"/>
</dbReference>
<dbReference type="SMART" id="SM00388">
    <property type="entry name" value="HisKA"/>
    <property type="match status" value="1"/>
</dbReference>
<evidence type="ECO:0000259" key="7">
    <source>
        <dbReference type="PROSITE" id="PS50109"/>
    </source>
</evidence>
<dbReference type="InterPro" id="IPR036097">
    <property type="entry name" value="HisK_dim/P_sf"/>
</dbReference>
<reference evidence="11" key="1">
    <citation type="submission" date="2017-03" db="EMBL/GenBank/DDBJ databases">
        <authorList>
            <person name="Herbold C."/>
        </authorList>
    </citation>
    <scope>NUCLEOTIDE SEQUENCE [LARGE SCALE GENOMIC DNA]</scope>
</reference>
<evidence type="ECO:0000256" key="1">
    <source>
        <dbReference type="ARBA" id="ARBA00022553"/>
    </source>
</evidence>
<dbReference type="PRINTS" id="PR00344">
    <property type="entry name" value="BCTRLSENSOR"/>
</dbReference>
<dbReference type="Pfam" id="PF02518">
    <property type="entry name" value="HATPase_c"/>
    <property type="match status" value="1"/>
</dbReference>
<dbReference type="Pfam" id="PF00989">
    <property type="entry name" value="PAS"/>
    <property type="match status" value="1"/>
</dbReference>
<dbReference type="InterPro" id="IPR000700">
    <property type="entry name" value="PAS-assoc_C"/>
</dbReference>
<dbReference type="InterPro" id="IPR003661">
    <property type="entry name" value="HisK_dim/P_dom"/>
</dbReference>
<dbReference type="InterPro" id="IPR004358">
    <property type="entry name" value="Sig_transdc_His_kin-like_C"/>
</dbReference>
<evidence type="ECO:0000256" key="6">
    <source>
        <dbReference type="ARBA" id="ARBA00023012"/>
    </source>
</evidence>
<evidence type="ECO:0000256" key="5">
    <source>
        <dbReference type="ARBA" id="ARBA00022840"/>
    </source>
</evidence>
<dbReference type="PROSITE" id="PS50113">
    <property type="entry name" value="PAC"/>
    <property type="match status" value="1"/>
</dbReference>
<dbReference type="SUPFAM" id="SSF55785">
    <property type="entry name" value="PYP-like sensor domain (PAS domain)"/>
    <property type="match status" value="1"/>
</dbReference>
<dbReference type="CDD" id="cd00130">
    <property type="entry name" value="PAS"/>
    <property type="match status" value="1"/>
</dbReference>
<dbReference type="SMART" id="SM00387">
    <property type="entry name" value="HATPase_c"/>
    <property type="match status" value="1"/>
</dbReference>
<dbReference type="InterPro" id="IPR035965">
    <property type="entry name" value="PAS-like_dom_sf"/>
</dbReference>
<dbReference type="NCBIfam" id="TIGR00229">
    <property type="entry name" value="sensory_box"/>
    <property type="match status" value="1"/>
</dbReference>
<dbReference type="PANTHER" id="PTHR43065:SF10">
    <property type="entry name" value="PEROXIDE STRESS-ACTIVATED HISTIDINE KINASE MAK3"/>
    <property type="match status" value="1"/>
</dbReference>
<dbReference type="SUPFAM" id="SSF55874">
    <property type="entry name" value="ATPase domain of HSP90 chaperone/DNA topoisomerase II/histidine kinase"/>
    <property type="match status" value="1"/>
</dbReference>
<evidence type="ECO:0000256" key="4">
    <source>
        <dbReference type="ARBA" id="ARBA00022777"/>
    </source>
</evidence>
<dbReference type="CDD" id="cd00082">
    <property type="entry name" value="HisKA"/>
    <property type="match status" value="1"/>
</dbReference>
<dbReference type="PROSITE" id="PS50109">
    <property type="entry name" value="HIS_KIN"/>
    <property type="match status" value="1"/>
</dbReference>
<keyword evidence="11" id="KW-1185">Reference proteome</keyword>
<dbReference type="Gene3D" id="3.30.450.20">
    <property type="entry name" value="PAS domain"/>
    <property type="match status" value="1"/>
</dbReference>
<name>A0A2H1FFV6_9ARCH</name>
<dbReference type="EMBL" id="LT841358">
    <property type="protein sequence ID" value="SMH71637.1"/>
    <property type="molecule type" value="Genomic_DNA"/>
</dbReference>
<proteinExistence type="predicted"/>
<dbReference type="InterPro" id="IPR005467">
    <property type="entry name" value="His_kinase_dom"/>
</dbReference>
<evidence type="ECO:0000259" key="9">
    <source>
        <dbReference type="PROSITE" id="PS50113"/>
    </source>
</evidence>
<evidence type="ECO:0000259" key="8">
    <source>
        <dbReference type="PROSITE" id="PS50112"/>
    </source>
</evidence>
<keyword evidence="2" id="KW-0808">Transferase</keyword>
<dbReference type="Gene3D" id="3.30.565.10">
    <property type="entry name" value="Histidine kinase-like ATPase, C-terminal domain"/>
    <property type="match status" value="1"/>
</dbReference>
<evidence type="ECO:0000256" key="3">
    <source>
        <dbReference type="ARBA" id="ARBA00022741"/>
    </source>
</evidence>
<feature type="domain" description="PAS" evidence="8">
    <location>
        <begin position="34"/>
        <end position="98"/>
    </location>
</feature>
<dbReference type="InterPro" id="IPR013767">
    <property type="entry name" value="PAS_fold"/>
</dbReference>
<feature type="domain" description="Histidine kinase" evidence="7">
    <location>
        <begin position="174"/>
        <end position="376"/>
    </location>
</feature>
<keyword evidence="1" id="KW-0597">Phosphoprotein</keyword>
<dbReference type="PROSITE" id="PS50112">
    <property type="entry name" value="PAS"/>
    <property type="match status" value="1"/>
</dbReference>